<sequence>MSDSWFFYMFDLHSTLAIAPSQVPTLQFPLSSLLSSPPPPSHCRLTDILPPPPSHCQFEYGFGIFFCILSLEDVVAVVLDSVKSSSFDRGPSNDLTLKLEVNPTLVDVYNNL</sequence>
<proteinExistence type="predicted"/>
<gene>
    <name evidence="1" type="ORF">M9H77_18701</name>
</gene>
<protein>
    <submittedName>
        <fullName evidence="1">Uncharacterized protein</fullName>
    </submittedName>
</protein>
<organism evidence="1 2">
    <name type="scientific">Catharanthus roseus</name>
    <name type="common">Madagascar periwinkle</name>
    <name type="synonym">Vinca rosea</name>
    <dbReference type="NCBI Taxonomy" id="4058"/>
    <lineage>
        <taxon>Eukaryota</taxon>
        <taxon>Viridiplantae</taxon>
        <taxon>Streptophyta</taxon>
        <taxon>Embryophyta</taxon>
        <taxon>Tracheophyta</taxon>
        <taxon>Spermatophyta</taxon>
        <taxon>Magnoliopsida</taxon>
        <taxon>eudicotyledons</taxon>
        <taxon>Gunneridae</taxon>
        <taxon>Pentapetalae</taxon>
        <taxon>asterids</taxon>
        <taxon>lamiids</taxon>
        <taxon>Gentianales</taxon>
        <taxon>Apocynaceae</taxon>
        <taxon>Rauvolfioideae</taxon>
        <taxon>Vinceae</taxon>
        <taxon>Catharanthinae</taxon>
        <taxon>Catharanthus</taxon>
    </lineage>
</organism>
<dbReference type="Proteomes" id="UP001060085">
    <property type="component" value="Linkage Group LG04"/>
</dbReference>
<evidence type="ECO:0000313" key="1">
    <source>
        <dbReference type="EMBL" id="KAI5668848.1"/>
    </source>
</evidence>
<comment type="caution">
    <text evidence="1">The sequence shown here is derived from an EMBL/GenBank/DDBJ whole genome shotgun (WGS) entry which is preliminary data.</text>
</comment>
<accession>A0ACC0B8E9</accession>
<reference evidence="2" key="1">
    <citation type="journal article" date="2023" name="Nat. Plants">
        <title>Single-cell RNA sequencing provides a high-resolution roadmap for understanding the multicellular compartmentation of specialized metabolism.</title>
        <authorList>
            <person name="Sun S."/>
            <person name="Shen X."/>
            <person name="Li Y."/>
            <person name="Li Y."/>
            <person name="Wang S."/>
            <person name="Li R."/>
            <person name="Zhang H."/>
            <person name="Shen G."/>
            <person name="Guo B."/>
            <person name="Wei J."/>
            <person name="Xu J."/>
            <person name="St-Pierre B."/>
            <person name="Chen S."/>
            <person name="Sun C."/>
        </authorList>
    </citation>
    <scope>NUCLEOTIDE SEQUENCE [LARGE SCALE GENOMIC DNA]</scope>
</reference>
<dbReference type="EMBL" id="CM044704">
    <property type="protein sequence ID" value="KAI5668848.1"/>
    <property type="molecule type" value="Genomic_DNA"/>
</dbReference>
<keyword evidence="2" id="KW-1185">Reference proteome</keyword>
<evidence type="ECO:0000313" key="2">
    <source>
        <dbReference type="Proteomes" id="UP001060085"/>
    </source>
</evidence>
<name>A0ACC0B8E9_CATRO</name>